<dbReference type="SUPFAM" id="SSF48008">
    <property type="entry name" value="GntR ligand-binding domain-like"/>
    <property type="match status" value="1"/>
</dbReference>
<protein>
    <submittedName>
        <fullName evidence="5">GntR family transcriptional regulator</fullName>
    </submittedName>
</protein>
<evidence type="ECO:0000313" key="6">
    <source>
        <dbReference type="Proteomes" id="UP000308530"/>
    </source>
</evidence>
<dbReference type="Gene3D" id="1.10.10.10">
    <property type="entry name" value="Winged helix-like DNA-binding domain superfamily/Winged helix DNA-binding domain"/>
    <property type="match status" value="1"/>
</dbReference>
<evidence type="ECO:0000256" key="3">
    <source>
        <dbReference type="ARBA" id="ARBA00023163"/>
    </source>
</evidence>
<dbReference type="PANTHER" id="PTHR43537:SF6">
    <property type="entry name" value="HTH-TYPE TRANSCRIPTIONAL REPRESSOR RSPR"/>
    <property type="match status" value="1"/>
</dbReference>
<keyword evidence="6" id="KW-1185">Reference proteome</keyword>
<dbReference type="InterPro" id="IPR008920">
    <property type="entry name" value="TF_FadR/GntR_C"/>
</dbReference>
<dbReference type="InterPro" id="IPR011711">
    <property type="entry name" value="GntR_C"/>
</dbReference>
<name>A0ABX6QS97_9HYPH</name>
<dbReference type="InterPro" id="IPR000524">
    <property type="entry name" value="Tscrpt_reg_HTH_GntR"/>
</dbReference>
<dbReference type="SMART" id="SM00345">
    <property type="entry name" value="HTH_GNTR"/>
    <property type="match status" value="1"/>
</dbReference>
<dbReference type="Pfam" id="PF07729">
    <property type="entry name" value="FCD"/>
    <property type="match status" value="1"/>
</dbReference>
<dbReference type="PANTHER" id="PTHR43537">
    <property type="entry name" value="TRANSCRIPTIONAL REGULATOR, GNTR FAMILY"/>
    <property type="match status" value="1"/>
</dbReference>
<dbReference type="PROSITE" id="PS50949">
    <property type="entry name" value="HTH_GNTR"/>
    <property type="match status" value="1"/>
</dbReference>
<organism evidence="5 6">
    <name type="scientific">Peteryoungia desertarenae</name>
    <dbReference type="NCBI Taxonomy" id="1813451"/>
    <lineage>
        <taxon>Bacteria</taxon>
        <taxon>Pseudomonadati</taxon>
        <taxon>Pseudomonadota</taxon>
        <taxon>Alphaproteobacteria</taxon>
        <taxon>Hyphomicrobiales</taxon>
        <taxon>Rhizobiaceae</taxon>
        <taxon>Peteryoungia</taxon>
    </lineage>
</organism>
<evidence type="ECO:0000256" key="1">
    <source>
        <dbReference type="ARBA" id="ARBA00023015"/>
    </source>
</evidence>
<evidence type="ECO:0000256" key="2">
    <source>
        <dbReference type="ARBA" id="ARBA00023125"/>
    </source>
</evidence>
<dbReference type="SUPFAM" id="SSF46785">
    <property type="entry name" value="Winged helix' DNA-binding domain"/>
    <property type="match status" value="1"/>
</dbReference>
<evidence type="ECO:0000259" key="4">
    <source>
        <dbReference type="PROSITE" id="PS50949"/>
    </source>
</evidence>
<feature type="domain" description="HTH gntR-type" evidence="4">
    <location>
        <begin position="30"/>
        <end position="97"/>
    </location>
</feature>
<evidence type="ECO:0000313" key="5">
    <source>
        <dbReference type="EMBL" id="QLF71496.1"/>
    </source>
</evidence>
<keyword evidence="5" id="KW-0614">Plasmid</keyword>
<accession>A0ABX6QS97</accession>
<gene>
    <name evidence="5" type="ORF">FE840_017635</name>
</gene>
<keyword evidence="1" id="KW-0805">Transcription regulation</keyword>
<dbReference type="CDD" id="cd07377">
    <property type="entry name" value="WHTH_GntR"/>
    <property type="match status" value="1"/>
</dbReference>
<dbReference type="SMART" id="SM00895">
    <property type="entry name" value="FCD"/>
    <property type="match status" value="1"/>
</dbReference>
<dbReference type="Proteomes" id="UP000308530">
    <property type="component" value="Plasmid pPRADMK78_01"/>
</dbReference>
<keyword evidence="2" id="KW-0238">DNA-binding</keyword>
<dbReference type="PRINTS" id="PR00035">
    <property type="entry name" value="HTHGNTR"/>
</dbReference>
<keyword evidence="3" id="KW-0804">Transcription</keyword>
<proteinExistence type="predicted"/>
<geneLocation type="plasmid" evidence="5 6">
    <name>pPRADMK78_01</name>
</geneLocation>
<dbReference type="InterPro" id="IPR036388">
    <property type="entry name" value="WH-like_DNA-bd_sf"/>
</dbReference>
<dbReference type="InterPro" id="IPR036390">
    <property type="entry name" value="WH_DNA-bd_sf"/>
</dbReference>
<dbReference type="EMBL" id="CP058351">
    <property type="protein sequence ID" value="QLF71496.1"/>
    <property type="molecule type" value="Genomic_DNA"/>
</dbReference>
<dbReference type="Pfam" id="PF00392">
    <property type="entry name" value="GntR"/>
    <property type="match status" value="1"/>
</dbReference>
<reference evidence="5 6" key="1">
    <citation type="submission" date="2020-06" db="EMBL/GenBank/DDBJ databases">
        <title>Genome sequence of Rhizobium sp strain ADMK78.</title>
        <authorList>
            <person name="Rahi P."/>
        </authorList>
    </citation>
    <scope>NUCLEOTIDE SEQUENCE [LARGE SCALE GENOMIC DNA]</scope>
    <source>
        <strain evidence="5 6">ADMK78</strain>
        <plasmid evidence="5 6">pPRADMK78_01</plasmid>
    </source>
</reference>
<dbReference type="Gene3D" id="1.20.120.530">
    <property type="entry name" value="GntR ligand-binding domain-like"/>
    <property type="match status" value="1"/>
</dbReference>
<sequence>MEVWNYGWTTSEETDVTVPARNEWLIDLAAPVGPQLRRILRERIIRADLRPGTLLSESEIAGVYDVSRQPVREAFIKLAEDGLVEIRPQRGTIVRKISRNAVMDARFVREAVEADIVRLIVEQVPTSAVIADLRRLIAMQVEASKGDRAWFMELDEQFHRALAMAAGKIGAWRVIESSKSQMDRVRYLSTLHFPMRKLVDQHAAIVDAIEAREPKKANDAMRLHLREVLNDLPTIAAAAPELFEAED</sequence>